<protein>
    <submittedName>
        <fullName evidence="9">Uncharacterized protein</fullName>
    </submittedName>
</protein>
<dbReference type="GeneID" id="134289278"/>
<dbReference type="InterPro" id="IPR019787">
    <property type="entry name" value="Znf_PHD-finger"/>
</dbReference>
<dbReference type="Proteomes" id="UP000069940">
    <property type="component" value="Unassembled WGS sequence"/>
</dbReference>
<keyword evidence="3" id="KW-0862">Zinc</keyword>
<dbReference type="Pfam" id="PF05380">
    <property type="entry name" value="Peptidase_A17"/>
    <property type="match status" value="1"/>
</dbReference>
<dbReference type="SUPFAM" id="SSF56672">
    <property type="entry name" value="DNA/RNA polymerases"/>
    <property type="match status" value="1"/>
</dbReference>
<dbReference type="SUPFAM" id="SSF53098">
    <property type="entry name" value="Ribonuclease H-like"/>
    <property type="match status" value="1"/>
</dbReference>
<dbReference type="InterPro" id="IPR011011">
    <property type="entry name" value="Znf_FYVE_PHD"/>
</dbReference>
<feature type="region of interest" description="Disordered" evidence="6">
    <location>
        <begin position="164"/>
        <end position="232"/>
    </location>
</feature>
<dbReference type="InterPro" id="IPR036397">
    <property type="entry name" value="RNaseH_sf"/>
</dbReference>
<dbReference type="Pfam" id="PF03564">
    <property type="entry name" value="DUF1759"/>
    <property type="match status" value="1"/>
</dbReference>
<evidence type="ECO:0000256" key="6">
    <source>
        <dbReference type="SAM" id="MobiDB-lite"/>
    </source>
</evidence>
<dbReference type="Gene3D" id="3.10.10.10">
    <property type="entry name" value="HIV Type 1 Reverse Transcriptase, subunit A, domain 1"/>
    <property type="match status" value="1"/>
</dbReference>
<sequence length="2120" mass="239213">MPRSTKSTRSAKGHCKACKEPDDDRMVSCCHCGSWWHFKCVGVNDSIAEPDRVFTCPECQRPSAQIPVVKLADKKTKSVSSSCSSRAAKARLELEKLEAQKALAVKRLELKRREQERKHREAELLMQQKKAQEETELQQLELQMEETVMNESFRLREIIAQEEGEDDDIRSVTSEQSSNSKVRQWRAFNSTMVASTEQAPPIDPTSNEATSATGTTPVRHGSNQRPPSNQGVLEDAMTGISLGQSGSEPTLGGIIGRAESTMVATAGRIKTDLPPPPPAPSGTSFKTHLEQFSSHSLPTPPVPSVDIRVPFSQTSANVPVNNPAVVSQIANSCSRFAAQSSVLHEVGQTSANRDSGMSVADLLGGPPRLSFPGQPGTGQLGDQAVRQRGPLEQRHGSASQPPLEHPPQHHGPAYCGPSPQQLAARHVMAKELPTFSGNPEDWPLFISAYANSTQACGFTDAENLARLQQCLKGHALESVRSRLLLPAGVPHVLATLETLYGRPELLIHALLQKIRGVPPPKQDRLDTLIGFGMAVQNLSDHLEAGRHEAHLNNPMLLFELVEKLPAHMKLDWSLYKQRCGEVNIRSFAQYMQTLVRAATDVTLQYDPRQQHSSQQQRSPKERFSKDKNFCGTHTSDNSTRMARAAEAVGGAAHPTCLICKDPEHRVKDCLEFRKKAVEERWKTIQQLSLCRLCLGAHGRRPCKIRKQCDIGGCHRRHHPLLHSDEEQRDTRRAEDGKHGKRDSKLPGDNVVANRNEVSQESAEPKPSGSKVSTNHHFTGKTTLFRIIPVTLHGNNRSVSVYAFLDDGSEKTLVDEEVVKQLGVIGESQPLCLQWTSNVKRTEAGSQRVTLEIAGFSSSTKHTLSDVRTVNKLDLPRQTLRYAELVKTFPYLRGLPVGDYENAQPRILIGNDNAHVTSTLKLRDGQPGEPIAAKSRLGWTVYGSNQEKSVDRVHTFHLCECQETDQTLHERVEQFFSVDSLGIMEVDRPESVEIQRANRILRETTKRIGLRFETGLLWKYDCFEFPDSYHMAVRRLQCLEKRMQNDPVIGESVRRQLCEYQSKGYIHKATQKELDDSDPRRTWYLPLGVVINPKKPSKIRIFCDAAAKVDGISLNTMLLKGPDFLRTLLDVLFGFRERRIALCADLKEMFHQIRIRPEDRQAQRLIWREDPSQDPEVYLMDVATFGATCSPCSAHFVKNLNAEEHAKEFPAAADAIIRKHYVDDYLDSADNVEEAVKLANEVKHVHSLGGFHLRNWLSNSREVLARVGETDQATEKCLQLDKSTTTERVLGMYWKPDEDIFMFSTIPALNTKHPTKRQALRVVMSPFDPAGLLSFFLIHGKILIQDLWRAKTDWDELIPEKLCEKWTRWIELFRNLEDIRISRCYFPHHSANDIVSLQLHIYVDASEEAYACVGYLRAVFPDGIEVALVGGKSKVAPLKAQSIPRLELMAAVVGVRFSQTILNGHSLKIEKVFFWSDSKTVLAWINSDHRNYRQFVACRVGEILSKSNPEQWRWVSTKKNVADEATKWGKGPCLSSNSRWFRGEDDLYLPEDQWSSSVQSPAVQTNKELRSCMVHCKIKALQLVEWERFSRWTRLVRAVGYVHRYAQNLRRTANKDSRQTGPLSQEELAKAETTIYRWMQRERYPDELTVLLYNKGKQLQEQQRLERTSIIRKLSPFLDESCIIRSDSRIAAATFVAFDTRYPVILPKEHFGTRLLVDWYHRRYLHANGETVVNEIRQRFHISQLRSLVRKVAKECTPCKVKKPSSPAVPRMAPLPAARLQAFVRPFSYVGVDYFGPIAVRVNRSTAKRWVALFTCMTTRAVHLEVVHTLSAESCKMAIRRFIGRRGAPTEIRSDRGTNFVGASNELKKEMNAIDRQLAETFTNANTKWLFNPPGTPHMGGAWERLVRSVKTALAAMDAPRTPNEETLATVLVEAESVVNSRPLTYIPLESAQEEALTPNHFLLLSSSGVAQTPKRVAEPQLSGRNDWNLCRAIVDQFWRRWVREYLPTIARRTKWFEEVKTVEVGDVVIIVEEKIRNGWIRGRVVEVIVGRDGRVRDAVIQTVNGIVHRPVTKLARLDIAGSKAGHEVPDQPYGSGNCCGMRRSICEDSIDTTLKHPHGQ</sequence>
<dbReference type="RefSeq" id="XP_062711091.1">
    <property type="nucleotide sequence ID" value="XM_062855107.1"/>
</dbReference>
<dbReference type="Gene3D" id="3.30.40.10">
    <property type="entry name" value="Zinc/RING finger domain, C3HC4 (zinc finger)"/>
    <property type="match status" value="1"/>
</dbReference>
<feature type="compositionally biased region" description="Basic and acidic residues" evidence="6">
    <location>
        <begin position="721"/>
        <end position="745"/>
    </location>
</feature>
<evidence type="ECO:0000256" key="1">
    <source>
        <dbReference type="ARBA" id="ARBA00022723"/>
    </source>
</evidence>
<keyword evidence="2 4" id="KW-0863">Zinc-finger</keyword>
<dbReference type="PROSITE" id="PS50016">
    <property type="entry name" value="ZF_PHD_2"/>
    <property type="match status" value="1"/>
</dbReference>
<dbReference type="InterPro" id="IPR040676">
    <property type="entry name" value="DUF5641"/>
</dbReference>
<feature type="compositionally biased region" description="Polar residues" evidence="6">
    <location>
        <begin position="171"/>
        <end position="231"/>
    </location>
</feature>
<proteinExistence type="predicted"/>
<dbReference type="PROSITE" id="PS01359">
    <property type="entry name" value="ZF_PHD_1"/>
    <property type="match status" value="1"/>
</dbReference>
<dbReference type="SUPFAM" id="SSF57903">
    <property type="entry name" value="FYVE/PHD zinc finger"/>
    <property type="match status" value="1"/>
</dbReference>
<dbReference type="InterPro" id="IPR001584">
    <property type="entry name" value="Integrase_cat-core"/>
</dbReference>
<feature type="domain" description="PHD-type" evidence="7">
    <location>
        <begin position="12"/>
        <end position="62"/>
    </location>
</feature>
<dbReference type="InterPro" id="IPR043502">
    <property type="entry name" value="DNA/RNA_pol_sf"/>
</dbReference>
<keyword evidence="10" id="KW-1185">Reference proteome</keyword>
<accession>A0ABM1XQ49</accession>
<evidence type="ECO:0000256" key="3">
    <source>
        <dbReference type="ARBA" id="ARBA00022833"/>
    </source>
</evidence>
<dbReference type="PROSITE" id="PS50994">
    <property type="entry name" value="INTEGRASE"/>
    <property type="match status" value="1"/>
</dbReference>
<dbReference type="CDD" id="cd01644">
    <property type="entry name" value="RT_pepA17"/>
    <property type="match status" value="1"/>
</dbReference>
<feature type="compositionally biased region" description="Basic and acidic residues" evidence="6">
    <location>
        <begin position="618"/>
        <end position="628"/>
    </location>
</feature>
<dbReference type="InterPro" id="IPR005312">
    <property type="entry name" value="DUF1759"/>
</dbReference>
<dbReference type="Pfam" id="PF18701">
    <property type="entry name" value="DUF5641"/>
    <property type="match status" value="1"/>
</dbReference>
<dbReference type="InterPro" id="IPR012337">
    <property type="entry name" value="RNaseH-like_sf"/>
</dbReference>
<evidence type="ECO:0000313" key="9">
    <source>
        <dbReference type="EnsemblMetazoa" id="AALFPA23_001778.P1376"/>
    </source>
</evidence>
<dbReference type="PANTHER" id="PTHR47331">
    <property type="entry name" value="PHD-TYPE DOMAIN-CONTAINING PROTEIN"/>
    <property type="match status" value="1"/>
</dbReference>
<dbReference type="CDD" id="cd15489">
    <property type="entry name" value="PHD_SF"/>
    <property type="match status" value="1"/>
</dbReference>
<feature type="region of interest" description="Disordered" evidence="6">
    <location>
        <begin position="605"/>
        <end position="636"/>
    </location>
</feature>
<dbReference type="InterPro" id="IPR001965">
    <property type="entry name" value="Znf_PHD"/>
</dbReference>
<dbReference type="Pfam" id="PF00628">
    <property type="entry name" value="PHD"/>
    <property type="match status" value="1"/>
</dbReference>
<evidence type="ECO:0000259" key="8">
    <source>
        <dbReference type="PROSITE" id="PS50994"/>
    </source>
</evidence>
<name>A0ABM1XQ49_AEDAL</name>
<evidence type="ECO:0000256" key="4">
    <source>
        <dbReference type="PROSITE-ProRule" id="PRU00146"/>
    </source>
</evidence>
<dbReference type="Gene3D" id="3.30.70.270">
    <property type="match status" value="1"/>
</dbReference>
<evidence type="ECO:0000313" key="10">
    <source>
        <dbReference type="Proteomes" id="UP000069940"/>
    </source>
</evidence>
<dbReference type="SMART" id="SM00249">
    <property type="entry name" value="PHD"/>
    <property type="match status" value="1"/>
</dbReference>
<feature type="coiled-coil region" evidence="5">
    <location>
        <begin position="80"/>
        <end position="150"/>
    </location>
</feature>
<keyword evidence="1" id="KW-0479">Metal-binding</keyword>
<feature type="domain" description="Integrase catalytic" evidence="8">
    <location>
        <begin position="1781"/>
        <end position="1966"/>
    </location>
</feature>
<dbReference type="EnsemblMetazoa" id="AALFPA23_001778.R1376">
    <property type="protein sequence ID" value="AALFPA23_001778.P1376"/>
    <property type="gene ID" value="AALFPA23_001778"/>
</dbReference>
<dbReference type="InterPro" id="IPR019786">
    <property type="entry name" value="Zinc_finger_PHD-type_CS"/>
</dbReference>
<feature type="region of interest" description="Disordered" evidence="6">
    <location>
        <begin position="721"/>
        <end position="775"/>
    </location>
</feature>
<reference evidence="9" key="2">
    <citation type="submission" date="2025-05" db="UniProtKB">
        <authorList>
            <consortium name="EnsemblMetazoa"/>
        </authorList>
    </citation>
    <scope>IDENTIFICATION</scope>
    <source>
        <strain evidence="9">Foshan</strain>
    </source>
</reference>
<dbReference type="InterPro" id="IPR013083">
    <property type="entry name" value="Znf_RING/FYVE/PHD"/>
</dbReference>
<dbReference type="InterPro" id="IPR043128">
    <property type="entry name" value="Rev_trsase/Diguanyl_cyclase"/>
</dbReference>
<dbReference type="Gene3D" id="3.30.420.10">
    <property type="entry name" value="Ribonuclease H-like superfamily/Ribonuclease H"/>
    <property type="match status" value="2"/>
</dbReference>
<organism evidence="9 10">
    <name type="scientific">Aedes albopictus</name>
    <name type="common">Asian tiger mosquito</name>
    <name type="synonym">Stegomyia albopicta</name>
    <dbReference type="NCBI Taxonomy" id="7160"/>
    <lineage>
        <taxon>Eukaryota</taxon>
        <taxon>Metazoa</taxon>
        <taxon>Ecdysozoa</taxon>
        <taxon>Arthropoda</taxon>
        <taxon>Hexapoda</taxon>
        <taxon>Insecta</taxon>
        <taxon>Pterygota</taxon>
        <taxon>Neoptera</taxon>
        <taxon>Endopterygota</taxon>
        <taxon>Diptera</taxon>
        <taxon>Nematocera</taxon>
        <taxon>Culicoidea</taxon>
        <taxon>Culicidae</taxon>
        <taxon>Culicinae</taxon>
        <taxon>Aedini</taxon>
        <taxon>Aedes</taxon>
        <taxon>Stegomyia</taxon>
    </lineage>
</organism>
<keyword evidence="5" id="KW-0175">Coiled coil</keyword>
<evidence type="ECO:0000256" key="2">
    <source>
        <dbReference type="ARBA" id="ARBA00022771"/>
    </source>
</evidence>
<evidence type="ECO:0000256" key="5">
    <source>
        <dbReference type="SAM" id="Coils"/>
    </source>
</evidence>
<feature type="region of interest" description="Disordered" evidence="6">
    <location>
        <begin position="390"/>
        <end position="414"/>
    </location>
</feature>
<reference evidence="10" key="1">
    <citation type="journal article" date="2015" name="Proc. Natl. Acad. Sci. U.S.A.">
        <title>Genome sequence of the Asian Tiger mosquito, Aedes albopictus, reveals insights into its biology, genetics, and evolution.</title>
        <authorList>
            <person name="Chen X.G."/>
            <person name="Jiang X."/>
            <person name="Gu J."/>
            <person name="Xu M."/>
            <person name="Wu Y."/>
            <person name="Deng Y."/>
            <person name="Zhang C."/>
            <person name="Bonizzoni M."/>
            <person name="Dermauw W."/>
            <person name="Vontas J."/>
            <person name="Armbruster P."/>
            <person name="Huang X."/>
            <person name="Yang Y."/>
            <person name="Zhang H."/>
            <person name="He W."/>
            <person name="Peng H."/>
            <person name="Liu Y."/>
            <person name="Wu K."/>
            <person name="Chen J."/>
            <person name="Lirakis M."/>
            <person name="Topalis P."/>
            <person name="Van Leeuwen T."/>
            <person name="Hall A.B."/>
            <person name="Jiang X."/>
            <person name="Thorpe C."/>
            <person name="Mueller R.L."/>
            <person name="Sun C."/>
            <person name="Waterhouse R.M."/>
            <person name="Yan G."/>
            <person name="Tu Z.J."/>
            <person name="Fang X."/>
            <person name="James A.A."/>
        </authorList>
    </citation>
    <scope>NUCLEOTIDE SEQUENCE [LARGE SCALE GENOMIC DNA]</scope>
    <source>
        <strain evidence="10">Foshan</strain>
    </source>
</reference>
<dbReference type="InterPro" id="IPR008042">
    <property type="entry name" value="Retrotrans_Pao"/>
</dbReference>
<dbReference type="PANTHER" id="PTHR47331:SF1">
    <property type="entry name" value="GAG-LIKE PROTEIN"/>
    <property type="match status" value="1"/>
</dbReference>
<evidence type="ECO:0000259" key="7">
    <source>
        <dbReference type="PROSITE" id="PS50016"/>
    </source>
</evidence>